<evidence type="ECO:0000313" key="2">
    <source>
        <dbReference type="EMBL" id="MFC6147539.1"/>
    </source>
</evidence>
<sequence length="325" mass="34392">MKKSPVIVSSLVLALSAGIVVAPQAVSGEIAAEGCHVRGTAELEDSLSVPAAGYRFGVDRVGVRDSLDYHDNPWIVADPDRVWMESGTLTFPSPGPTATNNVDPGKIVQVDGQDREVTATTNYFLYGDRIGFDVTDFNGLPQGGAVAALDVLSNVEVPQLHLDATFRPTTAMTEGCGAFQLVSGMAPAVHDADGLSHPTPFTIGSQGVVGAEDFGRLSVRAALSDADYDTQWELHKDPGAVQIEKIEGYVDGEGVVHLTVPQWMNRAFPEGVIPLEVWAAPRADESVTWSHYAEEALVLDGLSVILTAADVPLLPGEGSSSDRCV</sequence>
<accession>A0ABW1QFJ0</accession>
<dbReference type="Proteomes" id="UP001596244">
    <property type="component" value="Unassembled WGS sequence"/>
</dbReference>
<feature type="chain" id="PRO_5045732159" description="Htaa domain-containing protein" evidence="1">
    <location>
        <begin position="23"/>
        <end position="325"/>
    </location>
</feature>
<reference evidence="3" key="1">
    <citation type="journal article" date="2019" name="Int. J. Syst. Evol. Microbiol.">
        <title>The Global Catalogue of Microorganisms (GCM) 10K type strain sequencing project: providing services to taxonomists for standard genome sequencing and annotation.</title>
        <authorList>
            <consortium name="The Broad Institute Genomics Platform"/>
            <consortium name="The Broad Institute Genome Sequencing Center for Infectious Disease"/>
            <person name="Wu L."/>
            <person name="Ma J."/>
        </authorList>
    </citation>
    <scope>NUCLEOTIDE SEQUENCE [LARGE SCALE GENOMIC DNA]</scope>
    <source>
        <strain evidence="3">CCUG 51943</strain>
    </source>
</reference>
<dbReference type="RefSeq" id="WP_377002147.1">
    <property type="nucleotide sequence ID" value="NZ_JBHSQE010000009.1"/>
</dbReference>
<name>A0ABW1QFJ0_9CORY</name>
<gene>
    <name evidence="2" type="ORF">ACFPUZ_12070</name>
</gene>
<proteinExistence type="predicted"/>
<organism evidence="2 3">
    <name type="scientific">Corynebacterium nasicanis</name>
    <dbReference type="NCBI Taxonomy" id="1448267"/>
    <lineage>
        <taxon>Bacteria</taxon>
        <taxon>Bacillati</taxon>
        <taxon>Actinomycetota</taxon>
        <taxon>Actinomycetes</taxon>
        <taxon>Mycobacteriales</taxon>
        <taxon>Corynebacteriaceae</taxon>
        <taxon>Corynebacterium</taxon>
    </lineage>
</organism>
<protein>
    <recommendedName>
        <fullName evidence="4">Htaa domain-containing protein</fullName>
    </recommendedName>
</protein>
<dbReference type="EMBL" id="JBHSQE010000009">
    <property type="protein sequence ID" value="MFC6147539.1"/>
    <property type="molecule type" value="Genomic_DNA"/>
</dbReference>
<evidence type="ECO:0000256" key="1">
    <source>
        <dbReference type="SAM" id="SignalP"/>
    </source>
</evidence>
<feature type="signal peptide" evidence="1">
    <location>
        <begin position="1"/>
        <end position="22"/>
    </location>
</feature>
<comment type="caution">
    <text evidence="2">The sequence shown here is derived from an EMBL/GenBank/DDBJ whole genome shotgun (WGS) entry which is preliminary data.</text>
</comment>
<evidence type="ECO:0008006" key="4">
    <source>
        <dbReference type="Google" id="ProtNLM"/>
    </source>
</evidence>
<keyword evidence="1" id="KW-0732">Signal</keyword>
<evidence type="ECO:0000313" key="3">
    <source>
        <dbReference type="Proteomes" id="UP001596244"/>
    </source>
</evidence>
<keyword evidence="3" id="KW-1185">Reference proteome</keyword>